<dbReference type="InterPro" id="IPR001494">
    <property type="entry name" value="Importin-beta_N"/>
</dbReference>
<evidence type="ECO:0000256" key="9">
    <source>
        <dbReference type="SAM" id="Phobius"/>
    </source>
</evidence>
<sequence length="1273" mass="143825">MDDDTPDEVFPDLRTRHIGGWGVAQIAAGTGLAVYAMWVGILQPGFRKVPLRLQVPYIPASKGQVKNVITLLRGRTGGLVDLGSGDGRIVLEAYQQGFSPAVGYELNPWLVQLARFHAWRAGQHGKVSYRREDLWKVDLSKCKNVTVFLAPSVLSLLKKKLQAELPDDALVVAGRFPFPDWNPCRIEGHGVDRAWAYSMQAQRQHASQKNKNFGATASDESSLRALENLMTEFFHSCTTNERKREIEEVLNNFAQQTGAWRHCLFFLSNTRNEYVMMYSLTVFENLVNKMWIGLASQDKMEIRSCLPKLLLAQHKSVPYFIRNKLCKVIVDIGRQDWPMFYHDFFTSTLQLIQTPALAPLGLVMLKTTSEELACPREDLSVARKDELRKLLLEQVPTVLGLLTGILETYWDKHSVIASTPPPSPTSREGVELLGSLFQGSQYSKLLCQPMAALDNESHQLCCLVLECLAHLFSWIPLSTSITPTLLASIFHFARFGCDLRTKAKTGPLISSTSNGQLDPGGVLTSNGEGRNGQQSEVNKADRARLGVLAMTCVNELVSKNCVPMDFEEYLLRMFQQTFFLLQRLTRENNAHTVKSRLQELDESYLEKFTDFLRLFVSVHLRRIESSPQFPIVEFLGLLFKYTFNQHTHEGYFCLSGHLGFPVLQENLDVYLGLRQFIVSTGSSRRLNITGENDCRRLHCSLRDLSSLLQAVGRLAEHFIGEVFAARFSDALAVVERLVEVTCYGSQTGLYDLETAVPSVLKPDLTDVHAQALAALQAYSHWLAQFYSEVHSQNQSQFINLITSAVNAGSPLISTKVPEKLLLSASHLMVSITATVRPVFLVTLPAVQNIFNRITTENQTHRLPQEAHILVCRALSNMLLLPWPNLSESEQQWQTRSSSHASLVAALTREYRILRGTVNISPRQSGLDNVKAVIQQTLPVLRDTVDSISSESTKSRQICYQSLQESVQVTLNLFPVFIQQPDVTDEMLAFFLTLFQALRVQMGVAFTGQIIHTFLSMFTREQLAASILQEGSAGCRVVQKFLKILQVVVQEPGQAFKPFLPSILSLCMEQVYPVVAERSSPDVKTEMFELLYQILHHNWRYFFKTSVLTSVQRGGFDDTIENEAQFTAAMQAFGQSFLQTDLHIFKQNLSYLESLNSKHKLYHRKLFRTSMLFHFINVLLQVLLHKSHDLFQEEITLAIYNMASVDFNAFYSVFMPEFLNGCQGVDTSQRAVLARNFKLEQDLPSFTQSVQRLVNDLRYYRLCNSSLPTGTIKL</sequence>
<reference evidence="11 12" key="1">
    <citation type="submission" date="2021-06" db="EMBL/GenBank/DDBJ databases">
        <authorList>
            <person name="Palmer J.M."/>
        </authorList>
    </citation>
    <scope>NUCLEOTIDE SEQUENCE [LARGE SCALE GENOMIC DNA]</scope>
    <source>
        <strain evidence="11 12">MEX-2019</strain>
        <tissue evidence="11">Muscle</tissue>
    </source>
</reference>
<dbReference type="SUPFAM" id="SSF53335">
    <property type="entry name" value="S-adenosyl-L-methionine-dependent methyltransferases"/>
    <property type="match status" value="1"/>
</dbReference>
<evidence type="ECO:0000256" key="1">
    <source>
        <dbReference type="ARBA" id="ARBA00004123"/>
    </source>
</evidence>
<keyword evidence="6" id="KW-0653">Protein transport</keyword>
<dbReference type="AlphaFoldDB" id="A0AAV9QRR5"/>
<dbReference type="Gene3D" id="1.25.10.10">
    <property type="entry name" value="Leucine-rich Repeat Variant"/>
    <property type="match status" value="2"/>
</dbReference>
<dbReference type="SUPFAM" id="SSF48371">
    <property type="entry name" value="ARM repeat"/>
    <property type="match status" value="1"/>
</dbReference>
<dbReference type="GO" id="GO:0031267">
    <property type="term" value="F:small GTPase binding"/>
    <property type="evidence" value="ECO:0007669"/>
    <property type="project" value="InterPro"/>
</dbReference>
<evidence type="ECO:0000313" key="11">
    <source>
        <dbReference type="EMBL" id="KAK5598787.1"/>
    </source>
</evidence>
<evidence type="ECO:0000256" key="2">
    <source>
        <dbReference type="ARBA" id="ARBA00004496"/>
    </source>
</evidence>
<protein>
    <submittedName>
        <fullName evidence="11">Exportin-6</fullName>
    </submittedName>
</protein>
<keyword evidence="9" id="KW-0472">Membrane</keyword>
<feature type="transmembrane region" description="Helical" evidence="9">
    <location>
        <begin position="20"/>
        <end position="42"/>
    </location>
</feature>
<dbReference type="SMART" id="SM00913">
    <property type="entry name" value="IBN_N"/>
    <property type="match status" value="1"/>
</dbReference>
<evidence type="ECO:0000313" key="12">
    <source>
        <dbReference type="Proteomes" id="UP001311232"/>
    </source>
</evidence>
<evidence type="ECO:0000256" key="8">
    <source>
        <dbReference type="SAM" id="MobiDB-lite"/>
    </source>
</evidence>
<evidence type="ECO:0000256" key="5">
    <source>
        <dbReference type="ARBA" id="ARBA00022490"/>
    </source>
</evidence>
<dbReference type="GO" id="GO:0005634">
    <property type="term" value="C:nucleus"/>
    <property type="evidence" value="ECO:0007669"/>
    <property type="project" value="UniProtKB-SubCell"/>
</dbReference>
<dbReference type="PANTHER" id="PTHR21452">
    <property type="entry name" value="EXPORTIN-6"/>
    <property type="match status" value="1"/>
</dbReference>
<organism evidence="11 12">
    <name type="scientific">Crenichthys baileyi</name>
    <name type="common">White River springfish</name>
    <dbReference type="NCBI Taxonomy" id="28760"/>
    <lineage>
        <taxon>Eukaryota</taxon>
        <taxon>Metazoa</taxon>
        <taxon>Chordata</taxon>
        <taxon>Craniata</taxon>
        <taxon>Vertebrata</taxon>
        <taxon>Euteleostomi</taxon>
        <taxon>Actinopterygii</taxon>
        <taxon>Neopterygii</taxon>
        <taxon>Teleostei</taxon>
        <taxon>Neoteleostei</taxon>
        <taxon>Acanthomorphata</taxon>
        <taxon>Ovalentaria</taxon>
        <taxon>Atherinomorphae</taxon>
        <taxon>Cyprinodontiformes</taxon>
        <taxon>Goodeidae</taxon>
        <taxon>Crenichthys</taxon>
    </lineage>
</organism>
<dbReference type="InterPro" id="IPR029063">
    <property type="entry name" value="SAM-dependent_MTases_sf"/>
</dbReference>
<dbReference type="GO" id="GO:0006611">
    <property type="term" value="P:protein export from nucleus"/>
    <property type="evidence" value="ECO:0007669"/>
    <property type="project" value="InterPro"/>
</dbReference>
<keyword evidence="4" id="KW-0813">Transport</keyword>
<accession>A0AAV9QRR5</accession>
<comment type="subcellular location">
    <subcellularLocation>
        <location evidence="2">Cytoplasm</location>
    </subcellularLocation>
    <subcellularLocation>
        <location evidence="1">Nucleus</location>
    </subcellularLocation>
</comment>
<evidence type="ECO:0000256" key="6">
    <source>
        <dbReference type="ARBA" id="ARBA00022927"/>
    </source>
</evidence>
<keyword evidence="5" id="KW-0963">Cytoplasm</keyword>
<evidence type="ECO:0000256" key="4">
    <source>
        <dbReference type="ARBA" id="ARBA00022448"/>
    </source>
</evidence>
<proteinExistence type="inferred from homology"/>
<feature type="region of interest" description="Disordered" evidence="8">
    <location>
        <begin position="509"/>
        <end position="536"/>
    </location>
</feature>
<dbReference type="InterPro" id="IPR011989">
    <property type="entry name" value="ARM-like"/>
</dbReference>
<feature type="compositionally biased region" description="Polar residues" evidence="8">
    <location>
        <begin position="523"/>
        <end position="536"/>
    </location>
</feature>
<comment type="similarity">
    <text evidence="3">Belongs to the exportin family.</text>
</comment>
<keyword evidence="9" id="KW-0812">Transmembrane</keyword>
<keyword evidence="12" id="KW-1185">Reference proteome</keyword>
<dbReference type="InterPro" id="IPR013598">
    <property type="entry name" value="Exportin-1/Importin-b-like"/>
</dbReference>
<dbReference type="Proteomes" id="UP001311232">
    <property type="component" value="Unassembled WGS sequence"/>
</dbReference>
<dbReference type="FunFam" id="1.25.10.10:FF:000147">
    <property type="entry name" value="exportin-6 isoform X2"/>
    <property type="match status" value="1"/>
</dbReference>
<dbReference type="GO" id="GO:0005737">
    <property type="term" value="C:cytoplasm"/>
    <property type="evidence" value="ECO:0007669"/>
    <property type="project" value="UniProtKB-SubCell"/>
</dbReference>
<gene>
    <name evidence="11" type="primary">XPO6_1</name>
    <name evidence="11" type="ORF">CRENBAI_004334</name>
</gene>
<dbReference type="EMBL" id="JAHHUM010003006">
    <property type="protein sequence ID" value="KAK5598787.1"/>
    <property type="molecule type" value="Genomic_DNA"/>
</dbReference>
<feature type="domain" description="Importin N-terminal" evidence="10">
    <location>
        <begin position="246"/>
        <end position="312"/>
    </location>
</feature>
<dbReference type="PANTHER" id="PTHR21452:SF4">
    <property type="entry name" value="EXPORTIN-6"/>
    <property type="match status" value="1"/>
</dbReference>
<name>A0AAV9QRR5_9TELE</name>
<evidence type="ECO:0000259" key="10">
    <source>
        <dbReference type="SMART" id="SM00913"/>
    </source>
</evidence>
<dbReference type="Pfam" id="PF08389">
    <property type="entry name" value="Xpo1"/>
    <property type="match status" value="1"/>
</dbReference>
<dbReference type="Gene3D" id="3.40.50.150">
    <property type="entry name" value="Vaccinia Virus protein VP39"/>
    <property type="match status" value="1"/>
</dbReference>
<evidence type="ECO:0000256" key="3">
    <source>
        <dbReference type="ARBA" id="ARBA00009466"/>
    </source>
</evidence>
<dbReference type="Pfam" id="PF03810">
    <property type="entry name" value="IBN_N"/>
    <property type="match status" value="1"/>
</dbReference>
<keyword evidence="9" id="KW-1133">Transmembrane helix</keyword>
<dbReference type="GO" id="GO:0005049">
    <property type="term" value="F:nuclear export signal receptor activity"/>
    <property type="evidence" value="ECO:0007669"/>
    <property type="project" value="InterPro"/>
</dbReference>
<dbReference type="InterPro" id="IPR016024">
    <property type="entry name" value="ARM-type_fold"/>
</dbReference>
<dbReference type="InterPro" id="IPR040016">
    <property type="entry name" value="XPO6"/>
</dbReference>
<comment type="caution">
    <text evidence="11">The sequence shown here is derived from an EMBL/GenBank/DDBJ whole genome shotgun (WGS) entry which is preliminary data.</text>
</comment>
<keyword evidence="7" id="KW-0539">Nucleus</keyword>
<evidence type="ECO:0000256" key="7">
    <source>
        <dbReference type="ARBA" id="ARBA00023242"/>
    </source>
</evidence>